<dbReference type="SUPFAM" id="SSF56322">
    <property type="entry name" value="ADC synthase"/>
    <property type="match status" value="1"/>
</dbReference>
<evidence type="ECO:0000259" key="6">
    <source>
        <dbReference type="Pfam" id="PF00117"/>
    </source>
</evidence>
<evidence type="ECO:0000313" key="10">
    <source>
        <dbReference type="Proteomes" id="UP001596241"/>
    </source>
</evidence>
<evidence type="ECO:0000256" key="2">
    <source>
        <dbReference type="ARBA" id="ARBA00013139"/>
    </source>
</evidence>
<dbReference type="InterPro" id="IPR029062">
    <property type="entry name" value="Class_I_gatase-like"/>
</dbReference>
<dbReference type="InterPro" id="IPR006805">
    <property type="entry name" value="Anth_synth_I_N"/>
</dbReference>
<dbReference type="InterPro" id="IPR015890">
    <property type="entry name" value="Chorismate_C"/>
</dbReference>
<dbReference type="InterPro" id="IPR017926">
    <property type="entry name" value="GATASE"/>
</dbReference>
<protein>
    <recommendedName>
        <fullName evidence="2">aminodeoxychorismate synthase</fullName>
        <ecNumber evidence="2">2.6.1.85</ecNumber>
    </recommendedName>
</protein>
<feature type="domain" description="Chorismate-utilising enzyme C-terminal" evidence="7">
    <location>
        <begin position="440"/>
        <end position="694"/>
    </location>
</feature>
<dbReference type="InterPro" id="IPR005802">
    <property type="entry name" value="ADC_synth_comp_1"/>
</dbReference>
<evidence type="ECO:0000256" key="4">
    <source>
        <dbReference type="ARBA" id="ARBA00022962"/>
    </source>
</evidence>
<sequence length="722" mass="77306">MRTLLVDNHDSFTYNLFDALARFSGREPTVVRNDDPHWRAGNLAEFDRVVISPGPGNPARPADFGISSEIIRTAEIPLLGVCLGHQGIALAGGGSVGLAPEPRHGRTSPVRHAGTDVFAGLPSPFDAVRYHSLAVTRLPGDMVATAWAPDGVVMGLRHRDRPLFGVQFHPESIGTEYGGQLLGNFLEIPGKRGGTPRRPRKRPLPEAAGRPGKTAENPDAPQLPTAQRRLKVCAQRLPTAWNEEIVFERLFAADRHAFWLDSSRAGGDLGRFSVMGDASGPLARIATADVSSSTVQVRSRTGTEIVTGRFLDWLDEDLRSTATTVPQLPCGFALGWVGYLGYGLKAECGGTTVHRAEEPDAAMVFADRAVVFDHQQGMTYLLALAEEDPGPSGPRDAGEDAARSWLARTADRLTAMTGEEPGPAPAPPATGARVELRHDRQEYLGLIEACQDELKAGESYEICLTNMAEVRMDLDPWQSYRRLRRVAPAPFAALLRFGDLSVLSSSPERFLRIGADGTAESRPIKGTRPRGATPEQDAALVAELRTDEKERAENLMIVDLVRNDLGRCAQVGSVAADDIFRVETYATVHQLVSTVTATLRPDSGAARCVQSAFPGGSMTGAPKERTLRIIDRLEGGARGIYAGAIGYFSLTGAADLSIVIRTAVLTPGRVRYGIGGAITALSDADAEFAETAVKARPLLALTGGTFPGHRPATAVAAGDAER</sequence>
<keyword evidence="3 9" id="KW-0808">Transferase</keyword>
<comment type="caution">
    <text evidence="9">The sequence shown here is derived from an EMBL/GenBank/DDBJ whole genome shotgun (WGS) entry which is preliminary data.</text>
</comment>
<dbReference type="InterPro" id="IPR006221">
    <property type="entry name" value="TrpG/PapA_dom"/>
</dbReference>
<gene>
    <name evidence="9" type="primary">pabB</name>
    <name evidence="9" type="ORF">ACFP3M_14275</name>
</gene>
<keyword evidence="4" id="KW-0315">Glutamine amidotransferase</keyword>
<evidence type="ECO:0000256" key="3">
    <source>
        <dbReference type="ARBA" id="ARBA00022679"/>
    </source>
</evidence>
<evidence type="ECO:0000259" key="7">
    <source>
        <dbReference type="Pfam" id="PF00425"/>
    </source>
</evidence>
<evidence type="ECO:0000259" key="8">
    <source>
        <dbReference type="Pfam" id="PF04715"/>
    </source>
</evidence>
<keyword evidence="9" id="KW-0032">Aminotransferase</keyword>
<comment type="similarity">
    <text evidence="1">In the C-terminal section; belongs to the anthranilate synthase component I family.</text>
</comment>
<dbReference type="GO" id="GO:0046820">
    <property type="term" value="F:4-amino-4-deoxychorismate synthase activity"/>
    <property type="evidence" value="ECO:0007669"/>
    <property type="project" value="UniProtKB-EC"/>
</dbReference>
<dbReference type="RefSeq" id="WP_345091981.1">
    <property type="nucleotide sequence ID" value="NZ_BAAAWG010000019.1"/>
</dbReference>
<dbReference type="Gene3D" id="3.40.50.880">
    <property type="match status" value="1"/>
</dbReference>
<dbReference type="EC" id="2.6.1.85" evidence="2"/>
<evidence type="ECO:0000256" key="1">
    <source>
        <dbReference type="ARBA" id="ARBA00005970"/>
    </source>
</evidence>
<dbReference type="InterPro" id="IPR019999">
    <property type="entry name" value="Anth_synth_I-like"/>
</dbReference>
<dbReference type="NCBIfam" id="TIGR00566">
    <property type="entry name" value="trpG_papA"/>
    <property type="match status" value="1"/>
</dbReference>
<feature type="region of interest" description="Disordered" evidence="5">
    <location>
        <begin position="188"/>
        <end position="225"/>
    </location>
</feature>
<dbReference type="EMBL" id="JBHSPW010000005">
    <property type="protein sequence ID" value="MFC5893984.1"/>
    <property type="molecule type" value="Genomic_DNA"/>
</dbReference>
<dbReference type="Pfam" id="PF00117">
    <property type="entry name" value="GATase"/>
    <property type="match status" value="1"/>
</dbReference>
<feature type="domain" description="Anthranilate synthase component I N-terminal" evidence="8">
    <location>
        <begin position="247"/>
        <end position="381"/>
    </location>
</feature>
<evidence type="ECO:0000256" key="5">
    <source>
        <dbReference type="SAM" id="MobiDB-lite"/>
    </source>
</evidence>
<dbReference type="PRINTS" id="PR00096">
    <property type="entry name" value="GATASE"/>
</dbReference>
<dbReference type="Proteomes" id="UP001596241">
    <property type="component" value="Unassembled WGS sequence"/>
</dbReference>
<organism evidence="9 10">
    <name type="scientific">Streptomyces ramulosus</name>
    <dbReference type="NCBI Taxonomy" id="47762"/>
    <lineage>
        <taxon>Bacteria</taxon>
        <taxon>Bacillati</taxon>
        <taxon>Actinomycetota</taxon>
        <taxon>Actinomycetes</taxon>
        <taxon>Kitasatosporales</taxon>
        <taxon>Streptomycetaceae</taxon>
        <taxon>Streptomyces</taxon>
    </lineage>
</organism>
<dbReference type="PRINTS" id="PR00097">
    <property type="entry name" value="ANTSNTHASEII"/>
</dbReference>
<dbReference type="PRINTS" id="PR00099">
    <property type="entry name" value="CPSGATASE"/>
</dbReference>
<dbReference type="SUPFAM" id="SSF52317">
    <property type="entry name" value="Class I glutamine amidotransferase-like"/>
    <property type="match status" value="1"/>
</dbReference>
<dbReference type="NCBIfam" id="TIGR00553">
    <property type="entry name" value="pabB"/>
    <property type="match status" value="1"/>
</dbReference>
<dbReference type="Pfam" id="PF04715">
    <property type="entry name" value="Anth_synt_I_N"/>
    <property type="match status" value="1"/>
</dbReference>
<keyword evidence="10" id="KW-1185">Reference proteome</keyword>
<dbReference type="CDD" id="cd01743">
    <property type="entry name" value="GATase1_Anthranilate_Synthase"/>
    <property type="match status" value="1"/>
</dbReference>
<reference evidence="10" key="1">
    <citation type="journal article" date="2019" name="Int. J. Syst. Evol. Microbiol.">
        <title>The Global Catalogue of Microorganisms (GCM) 10K type strain sequencing project: providing services to taxonomists for standard genome sequencing and annotation.</title>
        <authorList>
            <consortium name="The Broad Institute Genomics Platform"/>
            <consortium name="The Broad Institute Genome Sequencing Center for Infectious Disease"/>
            <person name="Wu L."/>
            <person name="Ma J."/>
        </authorList>
    </citation>
    <scope>NUCLEOTIDE SEQUENCE [LARGE SCALE GENOMIC DNA]</scope>
    <source>
        <strain evidence="10">CGMCC 1.15809</strain>
    </source>
</reference>
<feature type="domain" description="Glutamine amidotransferase" evidence="6">
    <location>
        <begin position="4"/>
        <end position="186"/>
    </location>
</feature>
<accession>A0ABW1FJC9</accession>
<dbReference type="Pfam" id="PF00425">
    <property type="entry name" value="Chorismate_bind"/>
    <property type="match status" value="1"/>
</dbReference>
<dbReference type="PROSITE" id="PS51273">
    <property type="entry name" value="GATASE_TYPE_1"/>
    <property type="match status" value="1"/>
</dbReference>
<proteinExistence type="inferred from homology"/>
<dbReference type="Gene3D" id="3.60.120.10">
    <property type="entry name" value="Anthranilate synthase"/>
    <property type="match status" value="1"/>
</dbReference>
<dbReference type="PANTHER" id="PTHR11236">
    <property type="entry name" value="AMINOBENZOATE/ANTHRANILATE SYNTHASE"/>
    <property type="match status" value="1"/>
</dbReference>
<evidence type="ECO:0000313" key="9">
    <source>
        <dbReference type="EMBL" id="MFC5893984.1"/>
    </source>
</evidence>
<dbReference type="PANTHER" id="PTHR11236:SF18">
    <property type="entry name" value="AMINODEOXYCHORISMATE SYNTHASE"/>
    <property type="match status" value="1"/>
</dbReference>
<dbReference type="InterPro" id="IPR005801">
    <property type="entry name" value="ADC_synthase"/>
</dbReference>
<name>A0ABW1FJC9_9ACTN</name>